<dbReference type="OrthoDB" id="5244050at2759"/>
<feature type="compositionally biased region" description="Polar residues" evidence="1">
    <location>
        <begin position="691"/>
        <end position="701"/>
    </location>
</feature>
<feature type="region of interest" description="Disordered" evidence="1">
    <location>
        <begin position="54"/>
        <end position="86"/>
    </location>
</feature>
<organism evidence="2 3">
    <name type="scientific">Pseudocercospora musae</name>
    <dbReference type="NCBI Taxonomy" id="113226"/>
    <lineage>
        <taxon>Eukaryota</taxon>
        <taxon>Fungi</taxon>
        <taxon>Dikarya</taxon>
        <taxon>Ascomycota</taxon>
        <taxon>Pezizomycotina</taxon>
        <taxon>Dothideomycetes</taxon>
        <taxon>Dothideomycetidae</taxon>
        <taxon>Mycosphaerellales</taxon>
        <taxon>Mycosphaerellaceae</taxon>
        <taxon>Pseudocercospora</taxon>
    </lineage>
</organism>
<feature type="region of interest" description="Disordered" evidence="1">
    <location>
        <begin position="793"/>
        <end position="818"/>
    </location>
</feature>
<proteinExistence type="predicted"/>
<feature type="compositionally biased region" description="Polar residues" evidence="1">
    <location>
        <begin position="404"/>
        <end position="419"/>
    </location>
</feature>
<feature type="compositionally biased region" description="Basic and acidic residues" evidence="1">
    <location>
        <begin position="299"/>
        <end position="310"/>
    </location>
</feature>
<dbReference type="EMBL" id="LFZO01000397">
    <property type="protein sequence ID" value="KXT08830.1"/>
    <property type="molecule type" value="Genomic_DNA"/>
</dbReference>
<reference evidence="2 3" key="1">
    <citation type="submission" date="2015-07" db="EMBL/GenBank/DDBJ databases">
        <title>Comparative genomics of the Sigatoka disease complex on banana suggests a link between parallel evolutionary changes in Pseudocercospora fijiensis and Pseudocercospora eumusae and increased virulence on the banana host.</title>
        <authorList>
            <person name="Chang T.-C."/>
            <person name="Salvucci A."/>
            <person name="Crous P.W."/>
            <person name="Stergiopoulos I."/>
        </authorList>
    </citation>
    <scope>NUCLEOTIDE SEQUENCE [LARGE SCALE GENOMIC DNA]</scope>
    <source>
        <strain evidence="2 3">CBS 116634</strain>
    </source>
</reference>
<evidence type="ECO:0000313" key="2">
    <source>
        <dbReference type="EMBL" id="KXT08830.1"/>
    </source>
</evidence>
<sequence>MRLIGRGGGSRRGSGSGATEDSSHAAAQNADIVLQLGDSKIPLKATQLRGGSIRLNTIPDTDTDALHKPRHPSDGDGDGHGHGDNDERKAIEAFSRMQEALSPRLPAADATFSPWSPDDLYPYQSQLNLPPSNACNHPTLHHLRREPSDANLPAYHDPAEHPYYVAQQTSASALRDMALLQGAPTIFHNFGEAPPPRPRPNSTEMKQHALAHRSRSTAGTEPRASRRLDLVQLFPQPRQSTARMLSPSPHQYSPSAMTERTDFALPPLPADPDFRRSQTTSARPSTSGAGVGTSRKKQRPFDEDILDQHKTNVRRPPKGIQNWFDAYLSSDDDDEDGDDVDDQAPQELPADDVLPPAYSAPGRVFSHASEKFCSGLRGHQRITSDLKSIEHDIACAQFHRKTASSDSGTSNSIQSSHQGNGRRDKYVRRLAPSTMAGESVLSLSDSDYDDDAEEEDDDGKSQLPPIRDSIMNFDSGHITIANASSIDVVRLQRPTRLSSVRHLPAMESKRSSSNSSVPTPIAGKRDKPLPVAPHMVNATAMDSAALRRLNGLPYESAATLSSGTSFQDVGDSGVYRESAHVMAVSEEEKMLLDLMRRKRAAMQQISFTEGYQLALQTEQDRLAKHSASAEQRALKALKKKSSRHSDRESVPVTTSPSSMPHDESHMRRQFSVIRKEHVDERFQLERFLGMSQPQPLSSHPPDSSVPAEPPHVRAPSGELLPSTRFSPTTYSPASLPATSNTEENSGYCSADDCETESARIRVRQFISTNGAVPPLNSMKTMRRPSNRQLSSIAPSPIAEENAAPAPPLPQRSPDRPITRDFSFDEAITRTVSSFSTPDDAQDWGASPVSTCISPGAEIMDDVHIQPMRRVSRETILVPPRADSSSVTPGALSRSLPTPAPARISFSPFSNIINAAGAPKPSVHRVDSTQEPREQHVAVMSGGNGRKPALPRLNTFDSALNQRASMLSITSAGEEVLGAWADLGGGRDCLRTKRKSPEQLPTQ</sequence>
<feature type="region of interest" description="Disordered" evidence="1">
    <location>
        <begin position="691"/>
        <end position="750"/>
    </location>
</feature>
<dbReference type="Proteomes" id="UP000073492">
    <property type="component" value="Unassembled WGS sequence"/>
</dbReference>
<protein>
    <submittedName>
        <fullName evidence="2">Uncharacterized protein</fullName>
    </submittedName>
</protein>
<name>A0A139I2A9_9PEZI</name>
<keyword evidence="3" id="KW-1185">Reference proteome</keyword>
<accession>A0A139I2A9</accession>
<feature type="region of interest" description="Disordered" evidence="1">
    <location>
        <begin position="1"/>
        <end position="26"/>
    </location>
</feature>
<feature type="region of interest" description="Disordered" evidence="1">
    <location>
        <begin position="194"/>
        <end position="356"/>
    </location>
</feature>
<gene>
    <name evidence="2" type="ORF">AC579_1900</name>
</gene>
<feature type="compositionally biased region" description="Acidic residues" evidence="1">
    <location>
        <begin position="330"/>
        <end position="344"/>
    </location>
</feature>
<feature type="compositionally biased region" description="Polar residues" evidence="1">
    <location>
        <begin position="237"/>
        <end position="258"/>
    </location>
</feature>
<dbReference type="AlphaFoldDB" id="A0A139I2A9"/>
<feature type="compositionally biased region" description="Polar residues" evidence="1">
    <location>
        <begin position="723"/>
        <end position="747"/>
    </location>
</feature>
<feature type="compositionally biased region" description="Acidic residues" evidence="1">
    <location>
        <begin position="446"/>
        <end position="458"/>
    </location>
</feature>
<feature type="compositionally biased region" description="Low complexity" evidence="1">
    <location>
        <begin position="793"/>
        <end position="803"/>
    </location>
</feature>
<evidence type="ECO:0000313" key="3">
    <source>
        <dbReference type="Proteomes" id="UP000073492"/>
    </source>
</evidence>
<feature type="compositionally biased region" description="Polar residues" evidence="1">
    <location>
        <begin position="277"/>
        <end position="288"/>
    </location>
</feature>
<feature type="region of interest" description="Disordered" evidence="1">
    <location>
        <begin position="624"/>
        <end position="667"/>
    </location>
</feature>
<dbReference type="STRING" id="113226.A0A139I2A9"/>
<feature type="compositionally biased region" description="Gly residues" evidence="1">
    <location>
        <begin position="1"/>
        <end position="16"/>
    </location>
</feature>
<evidence type="ECO:0000256" key="1">
    <source>
        <dbReference type="SAM" id="MobiDB-lite"/>
    </source>
</evidence>
<comment type="caution">
    <text evidence="2">The sequence shown here is derived from an EMBL/GenBank/DDBJ whole genome shotgun (WGS) entry which is preliminary data.</text>
</comment>
<feature type="compositionally biased region" description="Basic and acidic residues" evidence="1">
    <location>
        <begin position="64"/>
        <end position="86"/>
    </location>
</feature>
<feature type="region of interest" description="Disordered" evidence="1">
    <location>
        <begin position="500"/>
        <end position="530"/>
    </location>
</feature>
<feature type="region of interest" description="Disordered" evidence="1">
    <location>
        <begin position="400"/>
        <end position="467"/>
    </location>
</feature>